<evidence type="ECO:0000313" key="1">
    <source>
        <dbReference type="EMBL" id="KAI0093602.1"/>
    </source>
</evidence>
<comment type="caution">
    <text evidence="1">The sequence shown here is derived from an EMBL/GenBank/DDBJ whole genome shotgun (WGS) entry which is preliminary data.</text>
</comment>
<dbReference type="Proteomes" id="UP001055072">
    <property type="component" value="Unassembled WGS sequence"/>
</dbReference>
<reference evidence="1" key="1">
    <citation type="journal article" date="2021" name="Environ. Microbiol.">
        <title>Gene family expansions and transcriptome signatures uncover fungal adaptations to wood decay.</title>
        <authorList>
            <person name="Hage H."/>
            <person name="Miyauchi S."/>
            <person name="Viragh M."/>
            <person name="Drula E."/>
            <person name="Min B."/>
            <person name="Chaduli D."/>
            <person name="Navarro D."/>
            <person name="Favel A."/>
            <person name="Norest M."/>
            <person name="Lesage-Meessen L."/>
            <person name="Balint B."/>
            <person name="Merenyi Z."/>
            <person name="de Eugenio L."/>
            <person name="Morin E."/>
            <person name="Martinez A.T."/>
            <person name="Baldrian P."/>
            <person name="Stursova M."/>
            <person name="Martinez M.J."/>
            <person name="Novotny C."/>
            <person name="Magnuson J.K."/>
            <person name="Spatafora J.W."/>
            <person name="Maurice S."/>
            <person name="Pangilinan J."/>
            <person name="Andreopoulos W."/>
            <person name="LaButti K."/>
            <person name="Hundley H."/>
            <person name="Na H."/>
            <person name="Kuo A."/>
            <person name="Barry K."/>
            <person name="Lipzen A."/>
            <person name="Henrissat B."/>
            <person name="Riley R."/>
            <person name="Ahrendt S."/>
            <person name="Nagy L.G."/>
            <person name="Grigoriev I.V."/>
            <person name="Martin F."/>
            <person name="Rosso M.N."/>
        </authorList>
    </citation>
    <scope>NUCLEOTIDE SEQUENCE</scope>
    <source>
        <strain evidence="1">CBS 384.51</strain>
    </source>
</reference>
<name>A0ACB8UGX7_9APHY</name>
<dbReference type="EMBL" id="MU274901">
    <property type="protein sequence ID" value="KAI0093602.1"/>
    <property type="molecule type" value="Genomic_DNA"/>
</dbReference>
<gene>
    <name evidence="1" type="ORF">BDY19DRAFT_902367</name>
</gene>
<evidence type="ECO:0000313" key="2">
    <source>
        <dbReference type="Proteomes" id="UP001055072"/>
    </source>
</evidence>
<organism evidence="1 2">
    <name type="scientific">Irpex rosettiformis</name>
    <dbReference type="NCBI Taxonomy" id="378272"/>
    <lineage>
        <taxon>Eukaryota</taxon>
        <taxon>Fungi</taxon>
        <taxon>Dikarya</taxon>
        <taxon>Basidiomycota</taxon>
        <taxon>Agaricomycotina</taxon>
        <taxon>Agaricomycetes</taxon>
        <taxon>Polyporales</taxon>
        <taxon>Irpicaceae</taxon>
        <taxon>Irpex</taxon>
    </lineage>
</organism>
<keyword evidence="2" id="KW-1185">Reference proteome</keyword>
<proteinExistence type="predicted"/>
<accession>A0ACB8UGX7</accession>
<protein>
    <submittedName>
        <fullName evidence="1">Uncharacterized protein</fullName>
    </submittedName>
</protein>
<sequence length="171" mass="19134">MFVDDMNFTRELVKELPLIRTLDEWQACVVSESEARKSLGLIILAANTSTKHTSLRGCRLSFETLRVSGPGGVQTVHRNLLKADDRILANVVVSQQRMRDEIAHAASTSSLLPTQQCAECGDAMSRPFDIDIPVEIWQGSVGLKVWCRICVPEEFGRCRLRFGAAKQWSDE</sequence>